<dbReference type="OrthoDB" id="9806601at2"/>
<evidence type="ECO:0000313" key="4">
    <source>
        <dbReference type="Proteomes" id="UP000321635"/>
    </source>
</evidence>
<comment type="caution">
    <text evidence="3">The sequence shown here is derived from an EMBL/GenBank/DDBJ whole genome shotgun (WGS) entry which is preliminary data.</text>
</comment>
<dbReference type="InterPro" id="IPR006076">
    <property type="entry name" value="FAD-dep_OxRdtase"/>
</dbReference>
<dbReference type="Gene3D" id="3.50.50.60">
    <property type="entry name" value="FAD/NAD(P)-binding domain"/>
    <property type="match status" value="1"/>
</dbReference>
<proteinExistence type="predicted"/>
<dbReference type="GO" id="GO:0016491">
    <property type="term" value="F:oxidoreductase activity"/>
    <property type="evidence" value="ECO:0007669"/>
    <property type="project" value="UniProtKB-KW"/>
</dbReference>
<evidence type="ECO:0000313" key="3">
    <source>
        <dbReference type="EMBL" id="GEN58993.1"/>
    </source>
</evidence>
<protein>
    <submittedName>
        <fullName evidence="3">Oxidoreductase</fullName>
    </submittedName>
</protein>
<organism evidence="3 4">
    <name type="scientific">Acetobacter nitrogenifigens DSM 23921 = NBRC 105050</name>
    <dbReference type="NCBI Taxonomy" id="1120919"/>
    <lineage>
        <taxon>Bacteria</taxon>
        <taxon>Pseudomonadati</taxon>
        <taxon>Pseudomonadota</taxon>
        <taxon>Alphaproteobacteria</taxon>
        <taxon>Acetobacterales</taxon>
        <taxon>Acetobacteraceae</taxon>
        <taxon>Acetobacter</taxon>
    </lineage>
</organism>
<sequence>MDTDFRSHGLWGKTAHAAPLTPSLQQDLNTDVVVVGGGYTGLSAALHLAEAGREPVLLEAAQIGFGASGRNVGLVNAGMWMKPDDICLAMGKQQGERFISLLGAAPAIVFSLIEKHNIQCEASHIGTLHCAPDASGLADLRERERQWLQRGADVVLLGEKETVRTTGSRMFNSALLDRRAGTIQPLAYARGLATAAINAGARLFTSTATTGIVQSNTGYVIETPHATVRAKKVIVATNTYSMGACSSLAGPLTTMPYFNFATAPLRADLRETVLPQGHGAWDTRKVLTSFRMDAEGRLVFGSIGALRGLERPIHHAWATRMLAKIFPQLSGTAFESEWYGKVGVTKTSLPFLYRLAPGMLSIAGYNGRGIAPGTVFGRLLANMTLDRVEDADLPLPVSTAPEATRFRNLRSLYVAGGACAVHAVQGLR</sequence>
<dbReference type="PANTHER" id="PTHR13847">
    <property type="entry name" value="SARCOSINE DEHYDROGENASE-RELATED"/>
    <property type="match status" value="1"/>
</dbReference>
<keyword evidence="1" id="KW-0560">Oxidoreductase</keyword>
<dbReference type="EMBL" id="BJYF01000003">
    <property type="protein sequence ID" value="GEN58993.1"/>
    <property type="molecule type" value="Genomic_DNA"/>
</dbReference>
<gene>
    <name evidence="3" type="primary">ordL_2</name>
    <name evidence="3" type="ORF">ANI02nite_08770</name>
</gene>
<dbReference type="Gene3D" id="3.30.9.10">
    <property type="entry name" value="D-Amino Acid Oxidase, subunit A, domain 2"/>
    <property type="match status" value="1"/>
</dbReference>
<dbReference type="Proteomes" id="UP000321635">
    <property type="component" value="Unassembled WGS sequence"/>
</dbReference>
<accession>A0A511X7R8</accession>
<reference evidence="3 4" key="1">
    <citation type="submission" date="2019-07" db="EMBL/GenBank/DDBJ databases">
        <title>Whole genome shotgun sequence of Acetobacter nitrogenifigens NBRC 105050.</title>
        <authorList>
            <person name="Hosoyama A."/>
            <person name="Uohara A."/>
            <person name="Ohji S."/>
            <person name="Ichikawa N."/>
        </authorList>
    </citation>
    <scope>NUCLEOTIDE SEQUENCE [LARGE SCALE GENOMIC DNA]</scope>
    <source>
        <strain evidence="3 4">NBRC 105050</strain>
    </source>
</reference>
<dbReference type="Pfam" id="PF01266">
    <property type="entry name" value="DAO"/>
    <property type="match status" value="1"/>
</dbReference>
<dbReference type="RefSeq" id="WP_035376157.1">
    <property type="nucleotide sequence ID" value="NZ_AUBI01000002.1"/>
</dbReference>
<dbReference type="PANTHER" id="PTHR13847:SF281">
    <property type="entry name" value="FAD DEPENDENT OXIDOREDUCTASE DOMAIN-CONTAINING PROTEIN"/>
    <property type="match status" value="1"/>
</dbReference>
<dbReference type="InterPro" id="IPR036188">
    <property type="entry name" value="FAD/NAD-bd_sf"/>
</dbReference>
<dbReference type="SUPFAM" id="SSF51905">
    <property type="entry name" value="FAD/NAD(P)-binding domain"/>
    <property type="match status" value="1"/>
</dbReference>
<keyword evidence="4" id="KW-1185">Reference proteome</keyword>
<dbReference type="GO" id="GO:0005737">
    <property type="term" value="C:cytoplasm"/>
    <property type="evidence" value="ECO:0007669"/>
    <property type="project" value="TreeGrafter"/>
</dbReference>
<feature type="domain" description="FAD dependent oxidoreductase" evidence="2">
    <location>
        <begin position="31"/>
        <end position="383"/>
    </location>
</feature>
<dbReference type="AlphaFoldDB" id="A0A511X7R8"/>
<dbReference type="STRING" id="1120919.GCA_000429165_00899"/>
<evidence type="ECO:0000259" key="2">
    <source>
        <dbReference type="Pfam" id="PF01266"/>
    </source>
</evidence>
<evidence type="ECO:0000256" key="1">
    <source>
        <dbReference type="ARBA" id="ARBA00023002"/>
    </source>
</evidence>
<name>A0A511X7R8_9PROT</name>